<dbReference type="Proteomes" id="UP000765509">
    <property type="component" value="Unassembled WGS sequence"/>
</dbReference>
<dbReference type="EMBL" id="AVOT02017694">
    <property type="protein sequence ID" value="MBW0504026.1"/>
    <property type="molecule type" value="Genomic_DNA"/>
</dbReference>
<evidence type="ECO:0000313" key="2">
    <source>
        <dbReference type="EMBL" id="MBW0504026.1"/>
    </source>
</evidence>
<comment type="caution">
    <text evidence="2">The sequence shown here is derived from an EMBL/GenBank/DDBJ whole genome shotgun (WGS) entry which is preliminary data.</text>
</comment>
<feature type="compositionally biased region" description="Basic residues" evidence="1">
    <location>
        <begin position="30"/>
        <end position="43"/>
    </location>
</feature>
<keyword evidence="3" id="KW-1185">Reference proteome</keyword>
<gene>
    <name evidence="2" type="ORF">O181_043741</name>
</gene>
<feature type="region of interest" description="Disordered" evidence="1">
    <location>
        <begin position="96"/>
        <end position="122"/>
    </location>
</feature>
<accession>A0A9Q3HG97</accession>
<dbReference type="AlphaFoldDB" id="A0A9Q3HG97"/>
<feature type="compositionally biased region" description="Basic and acidic residues" evidence="1">
    <location>
        <begin position="96"/>
        <end position="105"/>
    </location>
</feature>
<reference evidence="2" key="1">
    <citation type="submission" date="2021-03" db="EMBL/GenBank/DDBJ databases">
        <title>Draft genome sequence of rust myrtle Austropuccinia psidii MF-1, a brazilian biotype.</title>
        <authorList>
            <person name="Quecine M.C."/>
            <person name="Pachon D.M.R."/>
            <person name="Bonatelli M.L."/>
            <person name="Correr F.H."/>
            <person name="Franceschini L.M."/>
            <person name="Leite T.F."/>
            <person name="Margarido G.R.A."/>
            <person name="Almeida C.A."/>
            <person name="Ferrarezi J.A."/>
            <person name="Labate C.A."/>
        </authorList>
    </citation>
    <scope>NUCLEOTIDE SEQUENCE</scope>
    <source>
        <strain evidence="2">MF-1</strain>
    </source>
</reference>
<name>A0A9Q3HG97_9BASI</name>
<evidence type="ECO:0000256" key="1">
    <source>
        <dbReference type="SAM" id="MobiDB-lite"/>
    </source>
</evidence>
<feature type="compositionally biased region" description="Basic and acidic residues" evidence="1">
    <location>
        <begin position="1"/>
        <end position="10"/>
    </location>
</feature>
<proteinExistence type="predicted"/>
<protein>
    <submittedName>
        <fullName evidence="2">Uncharacterized protein</fullName>
    </submittedName>
</protein>
<organism evidence="2 3">
    <name type="scientific">Austropuccinia psidii MF-1</name>
    <dbReference type="NCBI Taxonomy" id="1389203"/>
    <lineage>
        <taxon>Eukaryota</taxon>
        <taxon>Fungi</taxon>
        <taxon>Dikarya</taxon>
        <taxon>Basidiomycota</taxon>
        <taxon>Pucciniomycotina</taxon>
        <taxon>Pucciniomycetes</taxon>
        <taxon>Pucciniales</taxon>
        <taxon>Sphaerophragmiaceae</taxon>
        <taxon>Austropuccinia</taxon>
    </lineage>
</organism>
<feature type="region of interest" description="Disordered" evidence="1">
    <location>
        <begin position="1"/>
        <end position="65"/>
    </location>
</feature>
<evidence type="ECO:0000313" key="3">
    <source>
        <dbReference type="Proteomes" id="UP000765509"/>
    </source>
</evidence>
<sequence length="122" mass="13389">MTPSLEKEEPVESISFKPSPEQSKDNPKGPQKKQRGPKIHQGRSNKNAIGKNLTHKDTGFLDGSLKPWTTISQARSQSVLSPTPRAPLDVTQEFSKLRAHLDRGTNLEGAAPSRKGGRGPRR</sequence>